<comment type="caution">
    <text evidence="6">The sequence shown here is derived from an EMBL/GenBank/DDBJ whole genome shotgun (WGS) entry which is preliminary data.</text>
</comment>
<dbReference type="InterPro" id="IPR000748">
    <property type="entry name" value="PsdUridine_synth_RsuA/RluB/E/F"/>
</dbReference>
<dbReference type="EC" id="5.4.99.-" evidence="4"/>
<dbReference type="InterPro" id="IPR018496">
    <property type="entry name" value="PsdUridine_synth_RsuA/RluB_CS"/>
</dbReference>
<dbReference type="GO" id="GO:0003723">
    <property type="term" value="F:RNA binding"/>
    <property type="evidence" value="ECO:0007669"/>
    <property type="project" value="UniProtKB-KW"/>
</dbReference>
<evidence type="ECO:0000256" key="3">
    <source>
        <dbReference type="PROSITE-ProRule" id="PRU00182"/>
    </source>
</evidence>
<dbReference type="InterPro" id="IPR036986">
    <property type="entry name" value="S4_RNA-bd_sf"/>
</dbReference>
<reference evidence="6" key="1">
    <citation type="submission" date="2022-06" db="EMBL/GenBank/DDBJ databases">
        <title>New cyanobacteria of genus Symplocastrum in benthos of Lake Baikal.</title>
        <authorList>
            <person name="Sorokovikova E."/>
            <person name="Tikhonova I."/>
            <person name="Krasnopeev A."/>
            <person name="Evseev P."/>
            <person name="Gladkikh A."/>
            <person name="Belykh O."/>
        </authorList>
    </citation>
    <scope>NUCLEOTIDE SEQUENCE</scope>
    <source>
        <strain evidence="6">BBK-W-15</strain>
    </source>
</reference>
<protein>
    <recommendedName>
        <fullName evidence="4">Pseudouridine synthase</fullName>
        <ecNumber evidence="4">5.4.99.-</ecNumber>
    </recommendedName>
</protein>
<keyword evidence="7" id="KW-1185">Reference proteome</keyword>
<dbReference type="FunFam" id="3.10.290.10:FF:000003">
    <property type="entry name" value="Pseudouridine synthase"/>
    <property type="match status" value="1"/>
</dbReference>
<evidence type="ECO:0000313" key="7">
    <source>
        <dbReference type="Proteomes" id="UP001204953"/>
    </source>
</evidence>
<dbReference type="CDD" id="cd02870">
    <property type="entry name" value="PseudoU_synth_RsuA_like"/>
    <property type="match status" value="1"/>
</dbReference>
<dbReference type="Gene3D" id="3.10.290.10">
    <property type="entry name" value="RNA-binding S4 domain"/>
    <property type="match status" value="1"/>
</dbReference>
<keyword evidence="3" id="KW-0694">RNA-binding</keyword>
<dbReference type="Gene3D" id="3.30.70.1560">
    <property type="entry name" value="Alpha-L RNA-binding motif"/>
    <property type="match status" value="1"/>
</dbReference>
<proteinExistence type="inferred from homology"/>
<dbReference type="InterPro" id="IPR050343">
    <property type="entry name" value="RsuA_PseudoU_synthase"/>
</dbReference>
<dbReference type="InterPro" id="IPR042092">
    <property type="entry name" value="PsdUridine_s_RsuA/RluB/E/F_cat"/>
</dbReference>
<dbReference type="GO" id="GO:0000455">
    <property type="term" value="P:enzyme-directed rRNA pseudouridine synthesis"/>
    <property type="evidence" value="ECO:0007669"/>
    <property type="project" value="UniProtKB-ARBA"/>
</dbReference>
<dbReference type="PANTHER" id="PTHR47683:SF2">
    <property type="entry name" value="RNA-BINDING S4 DOMAIN-CONTAINING PROTEIN"/>
    <property type="match status" value="1"/>
</dbReference>
<dbReference type="SMART" id="SM00363">
    <property type="entry name" value="S4"/>
    <property type="match status" value="1"/>
</dbReference>
<dbReference type="AlphaFoldDB" id="A0AAE3GNL1"/>
<dbReference type="InterPro" id="IPR020094">
    <property type="entry name" value="TruA/RsuA/RluB/E/F_N"/>
</dbReference>
<name>A0AAE3GNL1_9CYAN</name>
<dbReference type="GO" id="GO:0120159">
    <property type="term" value="F:rRNA pseudouridine synthase activity"/>
    <property type="evidence" value="ECO:0007669"/>
    <property type="project" value="UniProtKB-ARBA"/>
</dbReference>
<dbReference type="CDD" id="cd00165">
    <property type="entry name" value="S4"/>
    <property type="match status" value="1"/>
</dbReference>
<dbReference type="InterPro" id="IPR006145">
    <property type="entry name" value="PsdUridine_synth_RsuA/RluA"/>
</dbReference>
<dbReference type="NCBIfam" id="TIGR00093">
    <property type="entry name" value="pseudouridine synthase"/>
    <property type="match status" value="1"/>
</dbReference>
<dbReference type="Gene3D" id="3.30.70.580">
    <property type="entry name" value="Pseudouridine synthase I, catalytic domain, N-terminal subdomain"/>
    <property type="match status" value="1"/>
</dbReference>
<evidence type="ECO:0000259" key="5">
    <source>
        <dbReference type="SMART" id="SM00363"/>
    </source>
</evidence>
<evidence type="ECO:0000256" key="1">
    <source>
        <dbReference type="ARBA" id="ARBA00008348"/>
    </source>
</evidence>
<dbReference type="Pfam" id="PF00849">
    <property type="entry name" value="PseudoU_synth_2"/>
    <property type="match status" value="1"/>
</dbReference>
<dbReference type="SUPFAM" id="SSF55120">
    <property type="entry name" value="Pseudouridine synthase"/>
    <property type="match status" value="1"/>
</dbReference>
<dbReference type="Proteomes" id="UP001204953">
    <property type="component" value="Unassembled WGS sequence"/>
</dbReference>
<dbReference type="PROSITE" id="PS01149">
    <property type="entry name" value="PSI_RSU"/>
    <property type="match status" value="1"/>
</dbReference>
<dbReference type="EMBL" id="JAMZMM010000007">
    <property type="protein sequence ID" value="MCP2727131.1"/>
    <property type="molecule type" value="Genomic_DNA"/>
</dbReference>
<sequence>MEERVQKILSQWGIASRRQAEKMILAGQVRLNGNVVDLGQKANPDTDLIEVNGKLLQSGNRPHLIYLLLNKPRGVISTCRDDPKCNTMQDKRNTVLDLLPSALRESQGVHPVGRLDAESTGALILTNDGALTFELTHPRYHIPKTYQVWVRGNPPEPALESWRQGVDLDGKKTLPAGVRILKLQPDQTLLEIVLTEGRNRQIRRVADLLGYPVIHLHRTAIGQILLQIPGEAVLSSGHYRYLRSFEVRFLQNRVHQTSVKVPADIKEYRV</sequence>
<accession>A0AAE3GNL1</accession>
<evidence type="ECO:0000313" key="6">
    <source>
        <dbReference type="EMBL" id="MCP2727131.1"/>
    </source>
</evidence>
<dbReference type="PANTHER" id="PTHR47683">
    <property type="entry name" value="PSEUDOURIDINE SYNTHASE FAMILY PROTEIN-RELATED"/>
    <property type="match status" value="1"/>
</dbReference>
<dbReference type="RefSeq" id="WP_254009949.1">
    <property type="nucleotide sequence ID" value="NZ_JAMZMM010000007.1"/>
</dbReference>
<evidence type="ECO:0000256" key="2">
    <source>
        <dbReference type="ARBA" id="ARBA00023235"/>
    </source>
</evidence>
<organism evidence="6 7">
    <name type="scientific">Limnofasciculus baicalensis BBK-W-15</name>
    <dbReference type="NCBI Taxonomy" id="2699891"/>
    <lineage>
        <taxon>Bacteria</taxon>
        <taxon>Bacillati</taxon>
        <taxon>Cyanobacteriota</taxon>
        <taxon>Cyanophyceae</taxon>
        <taxon>Coleofasciculales</taxon>
        <taxon>Coleofasciculaceae</taxon>
        <taxon>Limnofasciculus</taxon>
        <taxon>Limnofasciculus baicalensis</taxon>
    </lineage>
</organism>
<feature type="domain" description="RNA-binding S4" evidence="5">
    <location>
        <begin position="3"/>
        <end position="70"/>
    </location>
</feature>
<keyword evidence="2 4" id="KW-0413">Isomerase</keyword>
<dbReference type="InterPro" id="IPR002942">
    <property type="entry name" value="S4_RNA-bd"/>
</dbReference>
<dbReference type="Pfam" id="PF01479">
    <property type="entry name" value="S4"/>
    <property type="match status" value="1"/>
</dbReference>
<dbReference type="InterPro" id="IPR020103">
    <property type="entry name" value="PsdUridine_synth_cat_dom_sf"/>
</dbReference>
<dbReference type="SUPFAM" id="SSF55174">
    <property type="entry name" value="Alpha-L RNA-binding motif"/>
    <property type="match status" value="1"/>
</dbReference>
<gene>
    <name evidence="6" type="ORF">NJ959_01405</name>
</gene>
<dbReference type="PROSITE" id="PS50889">
    <property type="entry name" value="S4"/>
    <property type="match status" value="1"/>
</dbReference>
<comment type="similarity">
    <text evidence="1 4">Belongs to the pseudouridine synthase RsuA family.</text>
</comment>
<evidence type="ECO:0000256" key="4">
    <source>
        <dbReference type="RuleBase" id="RU003887"/>
    </source>
</evidence>